<evidence type="ECO:0000313" key="1">
    <source>
        <dbReference type="EMBL" id="ELR71173.1"/>
    </source>
</evidence>
<gene>
    <name evidence="1" type="ORF">C900_02977</name>
</gene>
<proteinExistence type="predicted"/>
<dbReference type="EMBL" id="AMZN01000044">
    <property type="protein sequence ID" value="ELR71173.1"/>
    <property type="molecule type" value="Genomic_DNA"/>
</dbReference>
<dbReference type="STRING" id="1237149.C900_02977"/>
<organism evidence="1 2">
    <name type="scientific">Fulvivirga imtechensis AK7</name>
    <dbReference type="NCBI Taxonomy" id="1237149"/>
    <lineage>
        <taxon>Bacteria</taxon>
        <taxon>Pseudomonadati</taxon>
        <taxon>Bacteroidota</taxon>
        <taxon>Cytophagia</taxon>
        <taxon>Cytophagales</taxon>
        <taxon>Fulvivirgaceae</taxon>
        <taxon>Fulvivirga</taxon>
    </lineage>
</organism>
<comment type="caution">
    <text evidence="1">The sequence shown here is derived from an EMBL/GenBank/DDBJ whole genome shotgun (WGS) entry which is preliminary data.</text>
</comment>
<dbReference type="AlphaFoldDB" id="L8JSJ3"/>
<dbReference type="Proteomes" id="UP000011135">
    <property type="component" value="Unassembled WGS sequence"/>
</dbReference>
<accession>L8JSJ3</accession>
<name>L8JSJ3_9BACT</name>
<protein>
    <submittedName>
        <fullName evidence="1">Uncharacterized protein</fullName>
    </submittedName>
</protein>
<sequence>MSRYLKPKPAKGLKNLYLLHSNLIKAYIDTLKKYQYHL</sequence>
<reference evidence="1 2" key="1">
    <citation type="submission" date="2012-12" db="EMBL/GenBank/DDBJ databases">
        <title>Genome assembly of Fulvivirga imtechensis AK7.</title>
        <authorList>
            <person name="Nupur N."/>
            <person name="Khatri I."/>
            <person name="Kumar R."/>
            <person name="Subramanian S."/>
            <person name="Pinnaka A."/>
        </authorList>
    </citation>
    <scope>NUCLEOTIDE SEQUENCE [LARGE SCALE GENOMIC DNA]</scope>
    <source>
        <strain evidence="1 2">AK7</strain>
    </source>
</reference>
<keyword evidence="2" id="KW-1185">Reference proteome</keyword>
<evidence type="ECO:0000313" key="2">
    <source>
        <dbReference type="Proteomes" id="UP000011135"/>
    </source>
</evidence>